<reference evidence="2" key="1">
    <citation type="submission" date="2022-11" db="UniProtKB">
        <authorList>
            <consortium name="WormBaseParasite"/>
        </authorList>
    </citation>
    <scope>IDENTIFICATION</scope>
</reference>
<keyword evidence="1" id="KW-1185">Reference proteome</keyword>
<organism evidence="1 2">
    <name type="scientific">Panagrolaimus superbus</name>
    <dbReference type="NCBI Taxonomy" id="310955"/>
    <lineage>
        <taxon>Eukaryota</taxon>
        <taxon>Metazoa</taxon>
        <taxon>Ecdysozoa</taxon>
        <taxon>Nematoda</taxon>
        <taxon>Chromadorea</taxon>
        <taxon>Rhabditida</taxon>
        <taxon>Tylenchina</taxon>
        <taxon>Panagrolaimomorpha</taxon>
        <taxon>Panagrolaimoidea</taxon>
        <taxon>Panagrolaimidae</taxon>
        <taxon>Panagrolaimus</taxon>
    </lineage>
</organism>
<dbReference type="WBParaSite" id="PSU_v2.g13154.t1">
    <property type="protein sequence ID" value="PSU_v2.g13154.t1"/>
    <property type="gene ID" value="PSU_v2.g13154"/>
</dbReference>
<evidence type="ECO:0000313" key="2">
    <source>
        <dbReference type="WBParaSite" id="PSU_v2.g13154.t1"/>
    </source>
</evidence>
<dbReference type="AlphaFoldDB" id="A0A914Y304"/>
<protein>
    <submittedName>
        <fullName evidence="2">Uncharacterized protein</fullName>
    </submittedName>
</protein>
<proteinExistence type="predicted"/>
<accession>A0A914Y304</accession>
<name>A0A914Y304_9BILA</name>
<dbReference type="Proteomes" id="UP000887577">
    <property type="component" value="Unplaced"/>
</dbReference>
<sequence>MQVATSWPAAIPQDPVPKLFKSDDCPTPNPFKDPAFNIPIATTPRNNLETAIVEIPKSVDDMKKNDNCELLLFVSIRKMETDSEDRNRIR</sequence>
<evidence type="ECO:0000313" key="1">
    <source>
        <dbReference type="Proteomes" id="UP000887577"/>
    </source>
</evidence>